<evidence type="ECO:0000313" key="2">
    <source>
        <dbReference type="Proteomes" id="UP001604277"/>
    </source>
</evidence>
<reference evidence="2" key="1">
    <citation type="submission" date="2024-07" db="EMBL/GenBank/DDBJ databases">
        <title>Two chromosome-level genome assemblies of Korean endemic species Abeliophyllum distichum and Forsythia ovata (Oleaceae).</title>
        <authorList>
            <person name="Jang H."/>
        </authorList>
    </citation>
    <scope>NUCLEOTIDE SEQUENCE [LARGE SCALE GENOMIC DNA]</scope>
</reference>
<accession>A0ABD1W4A5</accession>
<evidence type="ECO:0000313" key="1">
    <source>
        <dbReference type="EMBL" id="KAL2544479.1"/>
    </source>
</evidence>
<organism evidence="1 2">
    <name type="scientific">Forsythia ovata</name>
    <dbReference type="NCBI Taxonomy" id="205694"/>
    <lineage>
        <taxon>Eukaryota</taxon>
        <taxon>Viridiplantae</taxon>
        <taxon>Streptophyta</taxon>
        <taxon>Embryophyta</taxon>
        <taxon>Tracheophyta</taxon>
        <taxon>Spermatophyta</taxon>
        <taxon>Magnoliopsida</taxon>
        <taxon>eudicotyledons</taxon>
        <taxon>Gunneridae</taxon>
        <taxon>Pentapetalae</taxon>
        <taxon>asterids</taxon>
        <taxon>lamiids</taxon>
        <taxon>Lamiales</taxon>
        <taxon>Oleaceae</taxon>
        <taxon>Forsythieae</taxon>
        <taxon>Forsythia</taxon>
    </lineage>
</organism>
<dbReference type="Proteomes" id="UP001604277">
    <property type="component" value="Unassembled WGS sequence"/>
</dbReference>
<dbReference type="AlphaFoldDB" id="A0ABD1W4A5"/>
<gene>
    <name evidence="1" type="ORF">Fot_13712</name>
</gene>
<proteinExistence type="predicted"/>
<protein>
    <submittedName>
        <fullName evidence="1">Uncharacterized protein</fullName>
    </submittedName>
</protein>
<dbReference type="EMBL" id="JBFOLJ010000004">
    <property type="protein sequence ID" value="KAL2544479.1"/>
    <property type="molecule type" value="Genomic_DNA"/>
</dbReference>
<name>A0ABD1W4A5_9LAMI</name>
<sequence>MFKKSFEGAPKTSTTLEVLGCVPTTWTLESKRQPHGSKCEENCHVVCLIFGNACEMLLPGTLPSTSYKSNPLGPLGRIGIKSEEQANIGSKKIGPKIRPLNRLLQHGIEPSVKDYLWNHSQSDHLSI</sequence>
<comment type="caution">
    <text evidence="1">The sequence shown here is derived from an EMBL/GenBank/DDBJ whole genome shotgun (WGS) entry which is preliminary data.</text>
</comment>
<keyword evidence="2" id="KW-1185">Reference proteome</keyword>